<dbReference type="Proteomes" id="UP000660729">
    <property type="component" value="Unassembled WGS sequence"/>
</dbReference>
<keyword evidence="3" id="KW-1185">Reference proteome</keyword>
<sequence length="645" mass="69385">MSQSSTSVAVVNASSNQLAKAVKGLWTQKASRDQQVTSPALDAEAQIDDVFLVLALIGEALIPLGVFDDAYYQNTFFEVQTAIASCGHQKVQELFEKLADELKYLVTAGLTICAVFAPMHVYRGFGACVFGDWNWGCPDAEFLDKKVKKETSMFSKKPDPQPNRPVLLAFDRALQVLQVKPMAFLAKRPSISSFAEQQPRYGPRPKKEIKDAVSDCEDFGKELDKRGHPAPPGQKISSWGMPWAGWTSTFSCQMTKDWELVLFHQMDAGRLLHAFLCRGSLNLHPGQLITLPPATPAESLVCWLANMPGFTHKIIGWDAFMTSEFEKKVGKKMTKKIGHYPLPSKYVVRDPTAEPADAVVSPRASMPTLLTRSRTTSSAITPPPYSPALSDETIGERTFPQSEKETGIAEADGEGVQAGPSRIAELPMREPSELSSAKTPTSPTAPSPPRHSASVPPPPKPVISPPPQTPTSSATIAVRRKPPPPPPTNGAALPRHATFPSLSTTQDVSGPGNDSASSATSTGPPPRPPKVPLELDSTPVNSSTIAHLETARQSAVSPMQNDLSAHYLSLLNAVAQGTISPQQLQEVLKHGAPIPSLTAEPQELESIPRPPKFAGVTIPPGEMRNLSQSNINGDVPLTLKPGSGT</sequence>
<evidence type="ECO:0000313" key="2">
    <source>
        <dbReference type="EMBL" id="KAF7191055.1"/>
    </source>
</evidence>
<accession>A0A8H6RFS7</accession>
<feature type="compositionally biased region" description="Low complexity" evidence="1">
    <location>
        <begin position="367"/>
        <end position="380"/>
    </location>
</feature>
<feature type="region of interest" description="Disordered" evidence="1">
    <location>
        <begin position="367"/>
        <end position="553"/>
    </location>
</feature>
<proteinExistence type="predicted"/>
<dbReference type="AlphaFoldDB" id="A0A8H6RFS7"/>
<name>A0A8H6RFS7_9PEZI</name>
<evidence type="ECO:0000313" key="3">
    <source>
        <dbReference type="Proteomes" id="UP000660729"/>
    </source>
</evidence>
<gene>
    <name evidence="2" type="ORF">HII31_07570</name>
</gene>
<reference evidence="2" key="1">
    <citation type="submission" date="2020-04" db="EMBL/GenBank/DDBJ databases">
        <title>Draft genome resource of the tomato pathogen Pseudocercospora fuligena.</title>
        <authorList>
            <person name="Zaccaron A."/>
        </authorList>
    </citation>
    <scope>NUCLEOTIDE SEQUENCE</scope>
    <source>
        <strain evidence="2">PF001</strain>
    </source>
</reference>
<feature type="compositionally biased region" description="Pro residues" evidence="1">
    <location>
        <begin position="443"/>
        <end position="469"/>
    </location>
</feature>
<feature type="compositionally biased region" description="Polar residues" evidence="1">
    <location>
        <begin position="538"/>
        <end position="553"/>
    </location>
</feature>
<feature type="region of interest" description="Disordered" evidence="1">
    <location>
        <begin position="624"/>
        <end position="645"/>
    </location>
</feature>
<comment type="caution">
    <text evidence="2">The sequence shown here is derived from an EMBL/GenBank/DDBJ whole genome shotgun (WGS) entry which is preliminary data.</text>
</comment>
<organism evidence="2 3">
    <name type="scientific">Pseudocercospora fuligena</name>
    <dbReference type="NCBI Taxonomy" id="685502"/>
    <lineage>
        <taxon>Eukaryota</taxon>
        <taxon>Fungi</taxon>
        <taxon>Dikarya</taxon>
        <taxon>Ascomycota</taxon>
        <taxon>Pezizomycotina</taxon>
        <taxon>Dothideomycetes</taxon>
        <taxon>Dothideomycetidae</taxon>
        <taxon>Mycosphaerellales</taxon>
        <taxon>Mycosphaerellaceae</taxon>
        <taxon>Pseudocercospora</taxon>
    </lineage>
</organism>
<feature type="compositionally biased region" description="Polar residues" evidence="1">
    <location>
        <begin position="500"/>
        <end position="522"/>
    </location>
</feature>
<protein>
    <submittedName>
        <fullName evidence="2">Uncharacterized protein</fullName>
    </submittedName>
</protein>
<dbReference type="OrthoDB" id="3646552at2759"/>
<evidence type="ECO:0000256" key="1">
    <source>
        <dbReference type="SAM" id="MobiDB-lite"/>
    </source>
</evidence>
<dbReference type="EMBL" id="JABCIY010000161">
    <property type="protein sequence ID" value="KAF7191055.1"/>
    <property type="molecule type" value="Genomic_DNA"/>
</dbReference>